<organism evidence="2 3">
    <name type="scientific">Petromyces alliaceus</name>
    <name type="common">Aspergillus alliaceus</name>
    <dbReference type="NCBI Taxonomy" id="209559"/>
    <lineage>
        <taxon>Eukaryota</taxon>
        <taxon>Fungi</taxon>
        <taxon>Dikarya</taxon>
        <taxon>Ascomycota</taxon>
        <taxon>Pezizomycotina</taxon>
        <taxon>Eurotiomycetes</taxon>
        <taxon>Eurotiomycetidae</taxon>
        <taxon>Eurotiales</taxon>
        <taxon>Aspergillaceae</taxon>
        <taxon>Aspergillus</taxon>
        <taxon>Aspergillus subgen. Circumdati</taxon>
    </lineage>
</organism>
<dbReference type="Gene3D" id="1.25.40.10">
    <property type="entry name" value="Tetratricopeptide repeat domain"/>
    <property type="match status" value="2"/>
</dbReference>
<dbReference type="SUPFAM" id="SSF53167">
    <property type="entry name" value="Purine and uridine phosphorylases"/>
    <property type="match status" value="1"/>
</dbReference>
<name>A0A8H6A9D7_PETAA</name>
<dbReference type="GO" id="GO:0043531">
    <property type="term" value="F:ADP binding"/>
    <property type="evidence" value="ECO:0007669"/>
    <property type="project" value="InterPro"/>
</dbReference>
<comment type="caution">
    <text evidence="2">The sequence shown here is derived from an EMBL/GenBank/DDBJ whole genome shotgun (WGS) entry which is preliminary data.</text>
</comment>
<dbReference type="Gene3D" id="3.40.50.300">
    <property type="entry name" value="P-loop containing nucleotide triphosphate hydrolases"/>
    <property type="match status" value="1"/>
</dbReference>
<keyword evidence="3" id="KW-1185">Reference proteome</keyword>
<dbReference type="SUPFAM" id="SSF48452">
    <property type="entry name" value="TPR-like"/>
    <property type="match status" value="2"/>
</dbReference>
<protein>
    <recommendedName>
        <fullName evidence="1">AAA+ ATPase domain-containing protein</fullName>
    </recommendedName>
</protein>
<dbReference type="InterPro" id="IPR000845">
    <property type="entry name" value="Nucleoside_phosphorylase_d"/>
</dbReference>
<evidence type="ECO:0000259" key="1">
    <source>
        <dbReference type="SMART" id="SM00382"/>
    </source>
</evidence>
<dbReference type="InterPro" id="IPR002182">
    <property type="entry name" value="NB-ARC"/>
</dbReference>
<dbReference type="InterPro" id="IPR035994">
    <property type="entry name" value="Nucleoside_phosphorylase_sf"/>
</dbReference>
<sequence>MTFSYDDYMVAWICALPLEMAATKAMLDETHVSLPQQKSDHNIYTLGSISGHNVVVVCLPSGAYGTISASAVVSHMVSTFPSIRFGLMVGIGGGVPGRKADIRLGDVVVSKPTPSSGGIVQYDYGKRLHGGQFQRIGFLNKPPPILLKSLSQIESNSITGEKIVSKTMLNAMEKNKEMNERFSRPKCDWLFQGTYEHEGKGPDCSACDQNQLVDRPLRATDEPYIHYGLIASGNQVMKDAKIRDSIAQDLDILCFEMEAAGIIDEIPSLVIRGICDYCDSHKNKQWQGYAAFAAAASAKAILSVIPLYHYKKDTRVSKEAVWMIPFRRNSQFVGREEEITSIERLIMQREGPGKIAICGLGGVGKTQIALELAYRTRFRDPERSIFWIPCTSYESVEQAYINISLKLGIMDGKPAVAKEQVKAYLSQEDAGKWLLIFDNADNMDMWIQTTAGALVLTDFLPQSEQGHVLFTTRNQKLAVKLASSHVVPVSEPDEETGIRILEKSLIRKNLLNRDATISLLKQLAFLPLAIIQASSYINENCLEPSQYLKLLQDPEPNVVELLSENFEDDGRYAEIQNPVIATWVVSFTQIQRIDQLAADYLLLMACLDFCNIPESLLPSSTSHKRKTDALGLLSAYSFIDIQAEDMLLSLHRLVYLAARNWMRQTSLFAPWVQRAATQLSAAFPSHDHKNRELWRKYMPHALRAVNEIDRAQKKQWEPLIWKMANCLCSDGRFNEAEGLLIDLAEIQREATGAINPSTLVSMSNLASTYWKQGRWKEAEQLHLQVMETRKLLLGPLHPSTLTSVANLASTYSKQARWSQAAELQVEVIKARQSTLGAEHPNTLISVSNLASIYRSQGRYKEAEELETGVLEVYRRVMGPYHPCTVTNMANLASTYASQGRWKEAAELQTEVLGLCLKMLGPEHPDSMTNMANLASVYWNQQRWKEAEALETQVLETRKQVLGVQHPDTLTSMNNIAHTWKYLGKEDDAILLMTECVHIRNRYLGPDHPYTISSAATLHDWQQSTHRLMD</sequence>
<dbReference type="InterPro" id="IPR053137">
    <property type="entry name" value="NLR-like"/>
</dbReference>
<dbReference type="InterPro" id="IPR011990">
    <property type="entry name" value="TPR-like_helical_dom_sf"/>
</dbReference>
<evidence type="ECO:0000313" key="3">
    <source>
        <dbReference type="Proteomes" id="UP000541154"/>
    </source>
</evidence>
<dbReference type="AlphaFoldDB" id="A0A8H6A9D7"/>
<gene>
    <name evidence="2" type="ORF">ETB97_010015</name>
</gene>
<dbReference type="GO" id="GO:0009116">
    <property type="term" value="P:nucleoside metabolic process"/>
    <property type="evidence" value="ECO:0007669"/>
    <property type="project" value="InterPro"/>
</dbReference>
<dbReference type="EMBL" id="SPNV01000050">
    <property type="protein sequence ID" value="KAF5863514.1"/>
    <property type="molecule type" value="Genomic_DNA"/>
</dbReference>
<reference evidence="2 3" key="1">
    <citation type="submission" date="2019-04" db="EMBL/GenBank/DDBJ databases">
        <title>Aspergillus burnettii sp. nov., novel species from soil in southeast Queensland.</title>
        <authorList>
            <person name="Gilchrist C.L.M."/>
            <person name="Pitt J.I."/>
            <person name="Lange L."/>
            <person name="Lacey H.J."/>
            <person name="Vuong D."/>
            <person name="Midgley D.J."/>
            <person name="Greenfield P."/>
            <person name="Bradbury M."/>
            <person name="Lacey E."/>
            <person name="Busk P.K."/>
            <person name="Pilgaard B."/>
            <person name="Chooi Y.H."/>
            <person name="Piggott A.M."/>
        </authorList>
    </citation>
    <scope>NUCLEOTIDE SEQUENCE [LARGE SCALE GENOMIC DNA]</scope>
    <source>
        <strain evidence="2 3">FRR 5400</strain>
    </source>
</reference>
<dbReference type="PANTHER" id="PTHR46082">
    <property type="entry name" value="ATP/GTP-BINDING PROTEIN-RELATED"/>
    <property type="match status" value="1"/>
</dbReference>
<dbReference type="Pfam" id="PF01048">
    <property type="entry name" value="PNP_UDP_1"/>
    <property type="match status" value="1"/>
</dbReference>
<dbReference type="Pfam" id="PF13424">
    <property type="entry name" value="TPR_12"/>
    <property type="match status" value="3"/>
</dbReference>
<dbReference type="SUPFAM" id="SSF52540">
    <property type="entry name" value="P-loop containing nucleoside triphosphate hydrolases"/>
    <property type="match status" value="1"/>
</dbReference>
<dbReference type="InterPro" id="IPR003593">
    <property type="entry name" value="AAA+_ATPase"/>
</dbReference>
<dbReference type="Pfam" id="PF00931">
    <property type="entry name" value="NB-ARC"/>
    <property type="match status" value="1"/>
</dbReference>
<dbReference type="Proteomes" id="UP000541154">
    <property type="component" value="Unassembled WGS sequence"/>
</dbReference>
<dbReference type="InterPro" id="IPR027417">
    <property type="entry name" value="P-loop_NTPase"/>
</dbReference>
<dbReference type="Gene3D" id="3.40.50.1580">
    <property type="entry name" value="Nucleoside phosphorylase domain"/>
    <property type="match status" value="1"/>
</dbReference>
<evidence type="ECO:0000313" key="2">
    <source>
        <dbReference type="EMBL" id="KAF5863514.1"/>
    </source>
</evidence>
<proteinExistence type="predicted"/>
<dbReference type="SMART" id="SM00382">
    <property type="entry name" value="AAA"/>
    <property type="match status" value="1"/>
</dbReference>
<dbReference type="GO" id="GO:0003824">
    <property type="term" value="F:catalytic activity"/>
    <property type="evidence" value="ECO:0007669"/>
    <property type="project" value="InterPro"/>
</dbReference>
<dbReference type="PANTHER" id="PTHR46082:SF11">
    <property type="entry name" value="AAA+ ATPASE DOMAIN-CONTAINING PROTEIN-RELATED"/>
    <property type="match status" value="1"/>
</dbReference>
<feature type="domain" description="AAA+ ATPase" evidence="1">
    <location>
        <begin position="351"/>
        <end position="493"/>
    </location>
</feature>
<accession>A0A8H6A9D7</accession>